<accession>A0A7S0RGQ0</accession>
<reference evidence="2" key="1">
    <citation type="submission" date="2021-01" db="EMBL/GenBank/DDBJ databases">
        <authorList>
            <person name="Corre E."/>
            <person name="Pelletier E."/>
            <person name="Niang G."/>
            <person name="Scheremetjew M."/>
            <person name="Finn R."/>
            <person name="Kale V."/>
            <person name="Holt S."/>
            <person name="Cochrane G."/>
            <person name="Meng A."/>
            <person name="Brown T."/>
            <person name="Cohen L."/>
        </authorList>
    </citation>
    <scope>NUCLEOTIDE SEQUENCE</scope>
    <source>
        <strain evidence="2">SAG 11-49</strain>
    </source>
</reference>
<feature type="region of interest" description="Disordered" evidence="1">
    <location>
        <begin position="371"/>
        <end position="425"/>
    </location>
</feature>
<evidence type="ECO:0000256" key="1">
    <source>
        <dbReference type="SAM" id="MobiDB-lite"/>
    </source>
</evidence>
<feature type="compositionally biased region" description="Low complexity" evidence="1">
    <location>
        <begin position="405"/>
        <end position="419"/>
    </location>
</feature>
<dbReference type="EMBL" id="HBFB01013734">
    <property type="protein sequence ID" value="CAD8676971.1"/>
    <property type="molecule type" value="Transcribed_RNA"/>
</dbReference>
<gene>
    <name evidence="2" type="ORF">CLEI1391_LOCUS7729</name>
</gene>
<name>A0A7S0RGQ0_9CHLO</name>
<feature type="compositionally biased region" description="Low complexity" evidence="1">
    <location>
        <begin position="1"/>
        <end position="12"/>
    </location>
</feature>
<protein>
    <submittedName>
        <fullName evidence="2">Uncharacterized protein</fullName>
    </submittedName>
</protein>
<evidence type="ECO:0000313" key="2">
    <source>
        <dbReference type="EMBL" id="CAD8676971.1"/>
    </source>
</evidence>
<organism evidence="2">
    <name type="scientific">Chlamydomonas leiostraca</name>
    <dbReference type="NCBI Taxonomy" id="1034604"/>
    <lineage>
        <taxon>Eukaryota</taxon>
        <taxon>Viridiplantae</taxon>
        <taxon>Chlorophyta</taxon>
        <taxon>core chlorophytes</taxon>
        <taxon>Chlorophyceae</taxon>
        <taxon>CS clade</taxon>
        <taxon>Chlamydomonadales</taxon>
        <taxon>Chlamydomonadaceae</taxon>
        <taxon>Chlamydomonas</taxon>
    </lineage>
</organism>
<sequence length="425" mass="44531">MDQSAAAAEAGTQQGGQRGLQAGKQQQINYPTLKAAPAAGLRVRSQEDAAMQGAGGADASDVIMTVACKEYEVKNMIVLNTDTVKTLFGDRNEWCPGWDYGVPVYVQLSIDGELQEGEHDAMLLCLGESNYAKLQYTAVVSAARGMTLTAWGLRSRGNYPEEEAVGKDFRPGDELSAGVVPASLIMHLSSGAEQSGGGDEDEEGGTGAGLPGVVCALVMDPRPESQRVVPSGEFTSLNMPYTVSTQLLGHHSSWKEWLGIPIRLQVKQDGQPLPATRDVLLKYSRGGVKMYGYPDLPRVMIGGTITAWQTTTHGRYPPEPPIGLKLSNVKGNAVNYWRQLMAAGCVAAKMLRGLMPATLVVHLGSLPEAGDAQQQQPAGAAGAAAAAEAGAGDGAKAGQKRAAEQAEAAAGDEQQGAVAKAARTD</sequence>
<proteinExistence type="predicted"/>
<feature type="compositionally biased region" description="Low complexity" evidence="1">
    <location>
        <begin position="371"/>
        <end position="397"/>
    </location>
</feature>
<dbReference type="AlphaFoldDB" id="A0A7S0RGQ0"/>
<feature type="region of interest" description="Disordered" evidence="1">
    <location>
        <begin position="1"/>
        <end position="23"/>
    </location>
</feature>